<keyword evidence="2" id="KW-0812">Transmembrane</keyword>
<feature type="region of interest" description="Disordered" evidence="1">
    <location>
        <begin position="52"/>
        <end position="73"/>
    </location>
</feature>
<protein>
    <submittedName>
        <fullName evidence="3">7e55bfcd-4b9e-485e-8bff-a1e710308926</fullName>
    </submittedName>
</protein>
<feature type="compositionally biased region" description="Basic and acidic residues" evidence="1">
    <location>
        <begin position="108"/>
        <end position="129"/>
    </location>
</feature>
<keyword evidence="2" id="KW-0472">Membrane</keyword>
<name>A0A8H2W230_9HELO</name>
<reference evidence="3" key="1">
    <citation type="submission" date="2020-10" db="EMBL/GenBank/DDBJ databases">
        <authorList>
            <person name="Kusch S."/>
        </authorList>
    </citation>
    <scope>NUCLEOTIDE SEQUENCE</scope>
    <source>
        <strain evidence="3">SwB9</strain>
    </source>
</reference>
<evidence type="ECO:0000313" key="4">
    <source>
        <dbReference type="Proteomes" id="UP000624404"/>
    </source>
</evidence>
<gene>
    <name evidence="3" type="ORF">SCLTRI_LOCUS9333</name>
</gene>
<feature type="transmembrane region" description="Helical" evidence="2">
    <location>
        <begin position="20"/>
        <end position="44"/>
    </location>
</feature>
<evidence type="ECO:0000256" key="1">
    <source>
        <dbReference type="SAM" id="MobiDB-lite"/>
    </source>
</evidence>
<feature type="region of interest" description="Disordered" evidence="1">
    <location>
        <begin position="105"/>
        <end position="139"/>
    </location>
</feature>
<organism evidence="3 4">
    <name type="scientific">Sclerotinia trifoliorum</name>
    <dbReference type="NCBI Taxonomy" id="28548"/>
    <lineage>
        <taxon>Eukaryota</taxon>
        <taxon>Fungi</taxon>
        <taxon>Dikarya</taxon>
        <taxon>Ascomycota</taxon>
        <taxon>Pezizomycotina</taxon>
        <taxon>Leotiomycetes</taxon>
        <taxon>Helotiales</taxon>
        <taxon>Sclerotiniaceae</taxon>
        <taxon>Sclerotinia</taxon>
    </lineage>
</organism>
<keyword evidence="4" id="KW-1185">Reference proteome</keyword>
<dbReference type="AlphaFoldDB" id="A0A8H2W230"/>
<evidence type="ECO:0000256" key="2">
    <source>
        <dbReference type="SAM" id="Phobius"/>
    </source>
</evidence>
<comment type="caution">
    <text evidence="3">The sequence shown here is derived from an EMBL/GenBank/DDBJ whole genome shotgun (WGS) entry which is preliminary data.</text>
</comment>
<dbReference type="Proteomes" id="UP000624404">
    <property type="component" value="Unassembled WGS sequence"/>
</dbReference>
<accession>A0A8H2W230</accession>
<proteinExistence type="predicted"/>
<feature type="compositionally biased region" description="Polar residues" evidence="1">
    <location>
        <begin position="130"/>
        <end position="139"/>
    </location>
</feature>
<sequence>MELSLACREYRVHRYFFSRLVSGLCLGPANLTILILILILILTIQPLGHPSIPTTTRPPRNPPSNSLLSSSSLPHLLKQNIVTGHRDRGQPRQWPLMITYLVPTKNHHNTEKVESATREEKRKEKKDKQGSQVNQTPIK</sequence>
<dbReference type="EMBL" id="CAJHIA010000034">
    <property type="protein sequence ID" value="CAD6450251.1"/>
    <property type="molecule type" value="Genomic_DNA"/>
</dbReference>
<evidence type="ECO:0000313" key="3">
    <source>
        <dbReference type="EMBL" id="CAD6450251.1"/>
    </source>
</evidence>
<keyword evidence="2" id="KW-1133">Transmembrane helix</keyword>